<dbReference type="PANTHER" id="PTHR43026:SF1">
    <property type="entry name" value="2-HYDROXYACID DEHYDROGENASE HOMOLOG 1-RELATED"/>
    <property type="match status" value="1"/>
</dbReference>
<dbReference type="PANTHER" id="PTHR43026">
    <property type="entry name" value="2-HYDROXYACID DEHYDROGENASE HOMOLOG 1-RELATED"/>
    <property type="match status" value="1"/>
</dbReference>
<evidence type="ECO:0000259" key="5">
    <source>
        <dbReference type="Pfam" id="PF00389"/>
    </source>
</evidence>
<keyword evidence="2 4" id="KW-0560">Oxidoreductase</keyword>
<evidence type="ECO:0000259" key="6">
    <source>
        <dbReference type="Pfam" id="PF02826"/>
    </source>
</evidence>
<accession>A0A242MIA4</accession>
<evidence type="ECO:0000256" key="2">
    <source>
        <dbReference type="ARBA" id="ARBA00023002"/>
    </source>
</evidence>
<evidence type="ECO:0000256" key="1">
    <source>
        <dbReference type="ARBA" id="ARBA00005854"/>
    </source>
</evidence>
<dbReference type="InterPro" id="IPR029752">
    <property type="entry name" value="D-isomer_DH_CS1"/>
</dbReference>
<dbReference type="RefSeq" id="WP_062001807.1">
    <property type="nucleotide sequence ID" value="NZ_NBTY01000129.1"/>
</dbReference>
<dbReference type="InterPro" id="IPR058205">
    <property type="entry name" value="D-LDH-like"/>
</dbReference>
<dbReference type="Pfam" id="PF02826">
    <property type="entry name" value="2-Hacid_dh_C"/>
    <property type="match status" value="1"/>
</dbReference>
<dbReference type="InterPro" id="IPR006140">
    <property type="entry name" value="D-isomer_DH_NAD-bd"/>
</dbReference>
<reference evidence="7 8" key="1">
    <citation type="submission" date="2017-03" db="EMBL/GenBank/DDBJ databases">
        <title>Genome analysis of strain PAMC 26510.</title>
        <authorList>
            <person name="Oh H.-M."/>
            <person name="Yang J.-A."/>
        </authorList>
    </citation>
    <scope>NUCLEOTIDE SEQUENCE [LARGE SCALE GENOMIC DNA]</scope>
    <source>
        <strain evidence="7 8">PAMC 26510</strain>
    </source>
</reference>
<protein>
    <submittedName>
        <fullName evidence="7">D-lactate dehydrogenase</fullName>
    </submittedName>
</protein>
<organism evidence="7 8">
    <name type="scientific">Caballeronia sordidicola</name>
    <name type="common">Burkholderia sordidicola</name>
    <dbReference type="NCBI Taxonomy" id="196367"/>
    <lineage>
        <taxon>Bacteria</taxon>
        <taxon>Pseudomonadati</taxon>
        <taxon>Pseudomonadota</taxon>
        <taxon>Betaproteobacteria</taxon>
        <taxon>Burkholderiales</taxon>
        <taxon>Burkholderiaceae</taxon>
        <taxon>Caballeronia</taxon>
    </lineage>
</organism>
<feature type="domain" description="D-isomer specific 2-hydroxyacid dehydrogenase NAD-binding" evidence="6">
    <location>
        <begin position="110"/>
        <end position="298"/>
    </location>
</feature>
<dbReference type="SUPFAM" id="SSF51735">
    <property type="entry name" value="NAD(P)-binding Rossmann-fold domains"/>
    <property type="match status" value="1"/>
</dbReference>
<comment type="similarity">
    <text evidence="1 4">Belongs to the D-isomer specific 2-hydroxyacid dehydrogenase family.</text>
</comment>
<dbReference type="SUPFAM" id="SSF52283">
    <property type="entry name" value="Formate/glycerate dehydrogenase catalytic domain-like"/>
    <property type="match status" value="1"/>
</dbReference>
<feature type="domain" description="D-isomer specific 2-hydroxyacid dehydrogenase catalytic" evidence="5">
    <location>
        <begin position="3"/>
        <end position="323"/>
    </location>
</feature>
<dbReference type="PROSITE" id="PS00670">
    <property type="entry name" value="D_2_HYDROXYACID_DH_2"/>
    <property type="match status" value="1"/>
</dbReference>
<proteinExistence type="inferred from homology"/>
<dbReference type="EMBL" id="NBTY01000129">
    <property type="protein sequence ID" value="OTP71038.1"/>
    <property type="molecule type" value="Genomic_DNA"/>
</dbReference>
<evidence type="ECO:0000256" key="4">
    <source>
        <dbReference type="RuleBase" id="RU003719"/>
    </source>
</evidence>
<evidence type="ECO:0000313" key="8">
    <source>
        <dbReference type="Proteomes" id="UP000194546"/>
    </source>
</evidence>
<dbReference type="GO" id="GO:0051287">
    <property type="term" value="F:NAD binding"/>
    <property type="evidence" value="ECO:0007669"/>
    <property type="project" value="InterPro"/>
</dbReference>
<dbReference type="Pfam" id="PF00389">
    <property type="entry name" value="2-Hacid_dh"/>
    <property type="match status" value="1"/>
</dbReference>
<evidence type="ECO:0000313" key="7">
    <source>
        <dbReference type="EMBL" id="OTP71038.1"/>
    </source>
</evidence>
<name>A0A242MIA4_CABSO</name>
<dbReference type="PROSITE" id="PS00065">
    <property type="entry name" value="D_2_HYDROXYACID_DH_1"/>
    <property type="match status" value="1"/>
</dbReference>
<dbReference type="InterPro" id="IPR036291">
    <property type="entry name" value="NAD(P)-bd_dom_sf"/>
</dbReference>
<keyword evidence="3" id="KW-0520">NAD</keyword>
<evidence type="ECO:0000256" key="3">
    <source>
        <dbReference type="ARBA" id="ARBA00023027"/>
    </source>
</evidence>
<gene>
    <name evidence="7" type="ORF">PAMC26510_23825</name>
</gene>
<dbReference type="CDD" id="cd12183">
    <property type="entry name" value="LDH_like_2"/>
    <property type="match status" value="1"/>
</dbReference>
<sequence>MRVAIFSTKPYDRAALDAANAHGLHSPTYFEPRLDATTASLAKGFAAVCVFVNDRVDAAAIRILADGGTRVIALRCAGFNNVDLTAAEERGIEVVRVPAYSPYAVAEFTIGLLLSLNRKIHHAYARVREDNFSLDGLLGHDMHGKTVGVVGTGRIGMLVARALKLGFGCDVLACDVVEDAALVDIGVRYVTMRALVEASDVISLHCPLTRDTLHLIDTAALAASKPGMLLINTSRGALVDTPALITALKSGQLGGVALDVYEQEEALFFEDLSLDVVQDDVFQRLLTFPNVLVTGHQAFFTAEAMASIAQTTLNSLSEADTGRALSCRIAAPAQITTE</sequence>
<dbReference type="InterPro" id="IPR006139">
    <property type="entry name" value="D-isomer_2_OHA_DH_cat_dom"/>
</dbReference>
<dbReference type="GO" id="GO:0016616">
    <property type="term" value="F:oxidoreductase activity, acting on the CH-OH group of donors, NAD or NADP as acceptor"/>
    <property type="evidence" value="ECO:0007669"/>
    <property type="project" value="InterPro"/>
</dbReference>
<comment type="caution">
    <text evidence="7">The sequence shown here is derived from an EMBL/GenBank/DDBJ whole genome shotgun (WGS) entry which is preliminary data.</text>
</comment>
<dbReference type="InterPro" id="IPR029753">
    <property type="entry name" value="D-isomer_DH_CS"/>
</dbReference>
<dbReference type="Proteomes" id="UP000194546">
    <property type="component" value="Unassembled WGS sequence"/>
</dbReference>
<dbReference type="AlphaFoldDB" id="A0A242MIA4"/>
<dbReference type="Gene3D" id="3.40.50.720">
    <property type="entry name" value="NAD(P)-binding Rossmann-like Domain"/>
    <property type="match status" value="2"/>
</dbReference>